<sequence>MIVRALNARDADAMARIHATSFDKGWSPLDMAVHVSRDLCLGTGDPLSGFAILRRSDIDAEILTVATDPACRRRGHAGALLEAAREQLKRDSLRHIFLEVAEDNEAARALYERLGYQPIGRRPAYYARPDGRVAAVTYALDLSGNRSTHPPASLDEATTAR</sequence>
<proteinExistence type="predicted"/>
<evidence type="ECO:0000313" key="5">
    <source>
        <dbReference type="Proteomes" id="UP001161391"/>
    </source>
</evidence>
<dbReference type="InterPro" id="IPR016181">
    <property type="entry name" value="Acyl_CoA_acyltransferase"/>
</dbReference>
<dbReference type="Gene3D" id="3.40.630.30">
    <property type="match status" value="1"/>
</dbReference>
<reference evidence="4" key="2">
    <citation type="submission" date="2023-01" db="EMBL/GenBank/DDBJ databases">
        <title>Draft genome sequence of Algimonas ampicilliniresistens strain NBRC 108219.</title>
        <authorList>
            <person name="Sun Q."/>
            <person name="Mori K."/>
        </authorList>
    </citation>
    <scope>NUCLEOTIDE SEQUENCE</scope>
    <source>
        <strain evidence="4">NBRC 108219</strain>
    </source>
</reference>
<protein>
    <submittedName>
        <fullName evidence="4">N-acetyltransferase GCN5</fullName>
    </submittedName>
</protein>
<dbReference type="Proteomes" id="UP001161391">
    <property type="component" value="Unassembled WGS sequence"/>
</dbReference>
<reference evidence="4" key="1">
    <citation type="journal article" date="2014" name="Int. J. Syst. Evol. Microbiol.">
        <title>Complete genome of a new Firmicutes species belonging to the dominant human colonic microbiota ('Ruminococcus bicirculans') reveals two chromosomes and a selective capacity to utilize plant glucans.</title>
        <authorList>
            <consortium name="NISC Comparative Sequencing Program"/>
            <person name="Wegmann U."/>
            <person name="Louis P."/>
            <person name="Goesmann A."/>
            <person name="Henrissat B."/>
            <person name="Duncan S.H."/>
            <person name="Flint H.J."/>
        </authorList>
    </citation>
    <scope>NUCLEOTIDE SEQUENCE</scope>
    <source>
        <strain evidence="4">NBRC 108219</strain>
    </source>
</reference>
<dbReference type="InterPro" id="IPR000182">
    <property type="entry name" value="GNAT_dom"/>
</dbReference>
<evidence type="ECO:0000313" key="4">
    <source>
        <dbReference type="EMBL" id="GLQ24458.1"/>
    </source>
</evidence>
<evidence type="ECO:0000259" key="3">
    <source>
        <dbReference type="PROSITE" id="PS51186"/>
    </source>
</evidence>
<organism evidence="4 5">
    <name type="scientific">Algimonas ampicilliniresistens</name>
    <dbReference type="NCBI Taxonomy" id="1298735"/>
    <lineage>
        <taxon>Bacteria</taxon>
        <taxon>Pseudomonadati</taxon>
        <taxon>Pseudomonadota</taxon>
        <taxon>Alphaproteobacteria</taxon>
        <taxon>Maricaulales</taxon>
        <taxon>Robiginitomaculaceae</taxon>
        <taxon>Algimonas</taxon>
    </lineage>
</organism>
<dbReference type="PANTHER" id="PTHR43420">
    <property type="entry name" value="ACETYLTRANSFERASE"/>
    <property type="match status" value="1"/>
</dbReference>
<evidence type="ECO:0000256" key="2">
    <source>
        <dbReference type="ARBA" id="ARBA00023315"/>
    </source>
</evidence>
<dbReference type="PROSITE" id="PS51186">
    <property type="entry name" value="GNAT"/>
    <property type="match status" value="1"/>
</dbReference>
<keyword evidence="1" id="KW-0808">Transferase</keyword>
<dbReference type="SUPFAM" id="SSF55729">
    <property type="entry name" value="Acyl-CoA N-acyltransferases (Nat)"/>
    <property type="match status" value="1"/>
</dbReference>
<evidence type="ECO:0000256" key="1">
    <source>
        <dbReference type="ARBA" id="ARBA00022679"/>
    </source>
</evidence>
<name>A0ABQ5VCE2_9PROT</name>
<feature type="domain" description="N-acetyltransferase" evidence="3">
    <location>
        <begin position="1"/>
        <end position="143"/>
    </location>
</feature>
<dbReference type="EMBL" id="BSNK01000002">
    <property type="protein sequence ID" value="GLQ24458.1"/>
    <property type="molecule type" value="Genomic_DNA"/>
</dbReference>
<dbReference type="PANTHER" id="PTHR43420:SF44">
    <property type="entry name" value="ACETYLTRANSFERASE YPEA"/>
    <property type="match status" value="1"/>
</dbReference>
<keyword evidence="2" id="KW-0012">Acyltransferase</keyword>
<accession>A0ABQ5VCE2</accession>
<comment type="caution">
    <text evidence="4">The sequence shown here is derived from an EMBL/GenBank/DDBJ whole genome shotgun (WGS) entry which is preliminary data.</text>
</comment>
<dbReference type="InterPro" id="IPR050680">
    <property type="entry name" value="YpeA/RimI_acetyltransf"/>
</dbReference>
<dbReference type="CDD" id="cd04301">
    <property type="entry name" value="NAT_SF"/>
    <property type="match status" value="1"/>
</dbReference>
<gene>
    <name evidence="4" type="ORF">GCM10007853_23320</name>
</gene>
<keyword evidence="5" id="KW-1185">Reference proteome</keyword>
<dbReference type="Pfam" id="PF00583">
    <property type="entry name" value="Acetyltransf_1"/>
    <property type="match status" value="1"/>
</dbReference>